<gene>
    <name evidence="1" type="primary">WBGene00203319</name>
</gene>
<proteinExistence type="predicted"/>
<sequence>EQLENLLDTGNTEITKTIMDRGMEALLQVKMRGAGRLEQFGPSLAVRGQWLGHLQRRTSSDVREIRNVKSEIEMTSTSAKEGLTDADQGIQS</sequence>
<dbReference type="Proteomes" id="UP000005239">
    <property type="component" value="Unassembled WGS sequence"/>
</dbReference>
<dbReference type="AlphaFoldDB" id="A0A2A6BP50"/>
<evidence type="ECO:0000313" key="1">
    <source>
        <dbReference type="EnsemblMetazoa" id="PPA30451.1"/>
    </source>
</evidence>
<accession>A0A8R1YML6</accession>
<evidence type="ECO:0000313" key="2">
    <source>
        <dbReference type="Proteomes" id="UP000005239"/>
    </source>
</evidence>
<organism evidence="1 2">
    <name type="scientific">Pristionchus pacificus</name>
    <name type="common">Parasitic nematode worm</name>
    <dbReference type="NCBI Taxonomy" id="54126"/>
    <lineage>
        <taxon>Eukaryota</taxon>
        <taxon>Metazoa</taxon>
        <taxon>Ecdysozoa</taxon>
        <taxon>Nematoda</taxon>
        <taxon>Chromadorea</taxon>
        <taxon>Rhabditida</taxon>
        <taxon>Rhabditina</taxon>
        <taxon>Diplogasteromorpha</taxon>
        <taxon>Diplogasteroidea</taxon>
        <taxon>Neodiplogasteridae</taxon>
        <taxon>Pristionchus</taxon>
    </lineage>
</organism>
<keyword evidence="2" id="KW-1185">Reference proteome</keyword>
<dbReference type="EnsemblMetazoa" id="PPA30451.1">
    <property type="protein sequence ID" value="PPA30451.1"/>
    <property type="gene ID" value="WBGene00203319"/>
</dbReference>
<protein>
    <submittedName>
        <fullName evidence="1">Uncharacterized protein</fullName>
    </submittedName>
</protein>
<accession>A0A2A6BP50</accession>
<name>A0A2A6BP50_PRIPA</name>
<reference evidence="1" key="2">
    <citation type="submission" date="2022-06" db="UniProtKB">
        <authorList>
            <consortium name="EnsemblMetazoa"/>
        </authorList>
    </citation>
    <scope>IDENTIFICATION</scope>
    <source>
        <strain evidence="1">PS312</strain>
    </source>
</reference>
<reference evidence="2" key="1">
    <citation type="journal article" date="2008" name="Nat. Genet.">
        <title>The Pristionchus pacificus genome provides a unique perspective on nematode lifestyle and parasitism.</title>
        <authorList>
            <person name="Dieterich C."/>
            <person name="Clifton S.W."/>
            <person name="Schuster L.N."/>
            <person name="Chinwalla A."/>
            <person name="Delehaunty K."/>
            <person name="Dinkelacker I."/>
            <person name="Fulton L."/>
            <person name="Fulton R."/>
            <person name="Godfrey J."/>
            <person name="Minx P."/>
            <person name="Mitreva M."/>
            <person name="Roeseler W."/>
            <person name="Tian H."/>
            <person name="Witte H."/>
            <person name="Yang S.P."/>
            <person name="Wilson R.K."/>
            <person name="Sommer R.J."/>
        </authorList>
    </citation>
    <scope>NUCLEOTIDE SEQUENCE [LARGE SCALE GENOMIC DNA]</scope>
    <source>
        <strain evidence="2">PS312</strain>
    </source>
</reference>